<dbReference type="AlphaFoldDB" id="A0A8X6JW68"/>
<protein>
    <submittedName>
        <fullName evidence="1">Uncharacterized protein</fullName>
    </submittedName>
</protein>
<evidence type="ECO:0000313" key="2">
    <source>
        <dbReference type="Proteomes" id="UP000887013"/>
    </source>
</evidence>
<evidence type="ECO:0000313" key="1">
    <source>
        <dbReference type="EMBL" id="GFS40287.1"/>
    </source>
</evidence>
<organism evidence="1 2">
    <name type="scientific">Nephila pilipes</name>
    <name type="common">Giant wood spider</name>
    <name type="synonym">Nephila maculata</name>
    <dbReference type="NCBI Taxonomy" id="299642"/>
    <lineage>
        <taxon>Eukaryota</taxon>
        <taxon>Metazoa</taxon>
        <taxon>Ecdysozoa</taxon>
        <taxon>Arthropoda</taxon>
        <taxon>Chelicerata</taxon>
        <taxon>Arachnida</taxon>
        <taxon>Araneae</taxon>
        <taxon>Araneomorphae</taxon>
        <taxon>Entelegynae</taxon>
        <taxon>Araneoidea</taxon>
        <taxon>Nephilidae</taxon>
        <taxon>Nephila</taxon>
    </lineage>
</organism>
<accession>A0A8X6JW68</accession>
<gene>
    <name evidence="1" type="ORF">NPIL_688871</name>
</gene>
<reference evidence="1" key="1">
    <citation type="submission" date="2020-08" db="EMBL/GenBank/DDBJ databases">
        <title>Multicomponent nature underlies the extraordinary mechanical properties of spider dragline silk.</title>
        <authorList>
            <person name="Kono N."/>
            <person name="Nakamura H."/>
            <person name="Mori M."/>
            <person name="Yoshida Y."/>
            <person name="Ohtoshi R."/>
            <person name="Malay A.D."/>
            <person name="Moran D.A.P."/>
            <person name="Tomita M."/>
            <person name="Numata K."/>
            <person name="Arakawa K."/>
        </authorList>
    </citation>
    <scope>NUCLEOTIDE SEQUENCE</scope>
</reference>
<dbReference type="Proteomes" id="UP000887013">
    <property type="component" value="Unassembled WGS sequence"/>
</dbReference>
<keyword evidence="2" id="KW-1185">Reference proteome</keyword>
<dbReference type="EMBL" id="BMAW01089503">
    <property type="protein sequence ID" value="GFS40287.1"/>
    <property type="molecule type" value="Genomic_DNA"/>
</dbReference>
<proteinExistence type="predicted"/>
<sequence>MVLFMVVNLEQNPITGSLLILRMEKSFRLWFDGELRKHHNRPELKDGMVSFIMDGCHAGRPQREIDVSFVVFATSMPWSTRVIVMAS</sequence>
<comment type="caution">
    <text evidence="1">The sequence shown here is derived from an EMBL/GenBank/DDBJ whole genome shotgun (WGS) entry which is preliminary data.</text>
</comment>
<name>A0A8X6JW68_NEPPI</name>